<evidence type="ECO:0000313" key="2">
    <source>
        <dbReference type="Proteomes" id="UP001224775"/>
    </source>
</evidence>
<organism evidence="1 2">
    <name type="scientific">Skeletonema marinoi</name>
    <dbReference type="NCBI Taxonomy" id="267567"/>
    <lineage>
        <taxon>Eukaryota</taxon>
        <taxon>Sar</taxon>
        <taxon>Stramenopiles</taxon>
        <taxon>Ochrophyta</taxon>
        <taxon>Bacillariophyta</taxon>
        <taxon>Coscinodiscophyceae</taxon>
        <taxon>Thalassiosirophycidae</taxon>
        <taxon>Thalassiosirales</taxon>
        <taxon>Skeletonemataceae</taxon>
        <taxon>Skeletonema</taxon>
        <taxon>Skeletonema marinoi-dohrnii complex</taxon>
    </lineage>
</organism>
<dbReference type="EMBL" id="JATAAI010000011">
    <property type="protein sequence ID" value="KAK1742408.1"/>
    <property type="molecule type" value="Genomic_DNA"/>
</dbReference>
<dbReference type="AlphaFoldDB" id="A0AAD9DE63"/>
<sequence>MKCSKCTRCSSARLCARGALTSCSKPDIDDDNDCGAPNISPQYITPETAEYFKNKHDEEFEKPKRVMLATQKWVLEKSSNYLGTVQNFLPNSPLPRALAKNVLPNKFDKNSDEDKYQIRDLEEIPTEEQTMEDKVAYQLWHGAEEIQEKIEDVRVRMFWKPTKDLDKVLDGKDKYNVEGEEKEIDIQCNSWFEEDANAPWS</sequence>
<proteinExistence type="predicted"/>
<comment type="caution">
    <text evidence="1">The sequence shown here is derived from an EMBL/GenBank/DDBJ whole genome shotgun (WGS) entry which is preliminary data.</text>
</comment>
<protein>
    <submittedName>
        <fullName evidence="1">Uncharacterized protein</fullName>
    </submittedName>
</protein>
<dbReference type="Proteomes" id="UP001224775">
    <property type="component" value="Unassembled WGS sequence"/>
</dbReference>
<gene>
    <name evidence="1" type="ORF">QTG54_006973</name>
</gene>
<accession>A0AAD9DE63</accession>
<evidence type="ECO:0000313" key="1">
    <source>
        <dbReference type="EMBL" id="KAK1742408.1"/>
    </source>
</evidence>
<reference evidence="1" key="1">
    <citation type="submission" date="2023-06" db="EMBL/GenBank/DDBJ databases">
        <title>Survivors Of The Sea: Transcriptome response of Skeletonema marinoi to long-term dormancy.</title>
        <authorList>
            <person name="Pinder M.I.M."/>
            <person name="Kourtchenko O."/>
            <person name="Robertson E.K."/>
            <person name="Larsson T."/>
            <person name="Maumus F."/>
            <person name="Osuna-Cruz C.M."/>
            <person name="Vancaester E."/>
            <person name="Stenow R."/>
            <person name="Vandepoele K."/>
            <person name="Ploug H."/>
            <person name="Bruchert V."/>
            <person name="Godhe A."/>
            <person name="Topel M."/>
        </authorList>
    </citation>
    <scope>NUCLEOTIDE SEQUENCE</scope>
    <source>
        <strain evidence="1">R05AC</strain>
    </source>
</reference>
<name>A0AAD9DE63_9STRA</name>
<keyword evidence="2" id="KW-1185">Reference proteome</keyword>